<proteinExistence type="predicted"/>
<dbReference type="PANTHER" id="PTHR44591">
    <property type="entry name" value="STRESS RESPONSE REGULATOR PROTEIN 1"/>
    <property type="match status" value="1"/>
</dbReference>
<dbReference type="InterPro" id="IPR001789">
    <property type="entry name" value="Sig_transdc_resp-reg_receiver"/>
</dbReference>
<dbReference type="SMART" id="SM00448">
    <property type="entry name" value="REC"/>
    <property type="match status" value="1"/>
</dbReference>
<feature type="modified residue" description="4-aspartylphosphate" evidence="2">
    <location>
        <position position="57"/>
    </location>
</feature>
<feature type="domain" description="Response regulatory" evidence="3">
    <location>
        <begin position="8"/>
        <end position="123"/>
    </location>
</feature>
<dbReference type="SUPFAM" id="SSF52172">
    <property type="entry name" value="CheY-like"/>
    <property type="match status" value="1"/>
</dbReference>
<dbReference type="InterPro" id="IPR050595">
    <property type="entry name" value="Bact_response_regulator"/>
</dbReference>
<name>A0A951QGH1_9CYAN</name>
<evidence type="ECO:0000259" key="3">
    <source>
        <dbReference type="PROSITE" id="PS50110"/>
    </source>
</evidence>
<comment type="caution">
    <text evidence="4">The sequence shown here is derived from an EMBL/GenBank/DDBJ whole genome shotgun (WGS) entry which is preliminary data.</text>
</comment>
<dbReference type="Gene3D" id="3.40.50.2300">
    <property type="match status" value="1"/>
</dbReference>
<dbReference type="Proteomes" id="UP000757435">
    <property type="component" value="Unassembled WGS sequence"/>
</dbReference>
<protein>
    <submittedName>
        <fullName evidence="4">Response regulator</fullName>
    </submittedName>
</protein>
<sequence length="123" mass="13526">MEKSQDCYILVVDDLPDNLVLLQTILEGEGHRVDVADSGALALAKVEASPPDLILLDLMMPDIDGFEVTQRLRQNDQYAAVAILIITAAQNVDEDEGLQIGANGFIRKPVNFEELLEKVEAFC</sequence>
<keyword evidence="1 2" id="KW-0597">Phosphoprotein</keyword>
<dbReference type="AlphaFoldDB" id="A0A951QGH1"/>
<dbReference type="Pfam" id="PF00072">
    <property type="entry name" value="Response_reg"/>
    <property type="match status" value="1"/>
</dbReference>
<dbReference type="PROSITE" id="PS50110">
    <property type="entry name" value="RESPONSE_REGULATORY"/>
    <property type="match status" value="1"/>
</dbReference>
<dbReference type="EMBL" id="JAHHHD010000062">
    <property type="protein sequence ID" value="MBW4662188.1"/>
    <property type="molecule type" value="Genomic_DNA"/>
</dbReference>
<evidence type="ECO:0000256" key="2">
    <source>
        <dbReference type="PROSITE-ProRule" id="PRU00169"/>
    </source>
</evidence>
<organism evidence="4 5">
    <name type="scientific">Drouetiella hepatica Uher 2000/2452</name>
    <dbReference type="NCBI Taxonomy" id="904376"/>
    <lineage>
        <taxon>Bacteria</taxon>
        <taxon>Bacillati</taxon>
        <taxon>Cyanobacteriota</taxon>
        <taxon>Cyanophyceae</taxon>
        <taxon>Oculatellales</taxon>
        <taxon>Oculatellaceae</taxon>
        <taxon>Drouetiella</taxon>
    </lineage>
</organism>
<dbReference type="PANTHER" id="PTHR44591:SF3">
    <property type="entry name" value="RESPONSE REGULATORY DOMAIN-CONTAINING PROTEIN"/>
    <property type="match status" value="1"/>
</dbReference>
<evidence type="ECO:0000313" key="4">
    <source>
        <dbReference type="EMBL" id="MBW4662188.1"/>
    </source>
</evidence>
<reference evidence="4" key="1">
    <citation type="submission" date="2021-05" db="EMBL/GenBank/DDBJ databases">
        <authorList>
            <person name="Pietrasiak N."/>
            <person name="Ward R."/>
            <person name="Stajich J.E."/>
            <person name="Kurbessoian T."/>
        </authorList>
    </citation>
    <scope>NUCLEOTIDE SEQUENCE</scope>
    <source>
        <strain evidence="4">UHER 2000/2452</strain>
    </source>
</reference>
<evidence type="ECO:0000313" key="5">
    <source>
        <dbReference type="Proteomes" id="UP000757435"/>
    </source>
</evidence>
<dbReference type="GO" id="GO:0000160">
    <property type="term" value="P:phosphorelay signal transduction system"/>
    <property type="evidence" value="ECO:0007669"/>
    <property type="project" value="InterPro"/>
</dbReference>
<accession>A0A951QGH1</accession>
<reference evidence="4" key="2">
    <citation type="journal article" date="2022" name="Microbiol. Resour. Announc.">
        <title>Metagenome Sequencing to Explore Phylogenomics of Terrestrial Cyanobacteria.</title>
        <authorList>
            <person name="Ward R.D."/>
            <person name="Stajich J.E."/>
            <person name="Johansen J.R."/>
            <person name="Huntemann M."/>
            <person name="Clum A."/>
            <person name="Foster B."/>
            <person name="Foster B."/>
            <person name="Roux S."/>
            <person name="Palaniappan K."/>
            <person name="Varghese N."/>
            <person name="Mukherjee S."/>
            <person name="Reddy T.B.K."/>
            <person name="Daum C."/>
            <person name="Copeland A."/>
            <person name="Chen I.A."/>
            <person name="Ivanova N.N."/>
            <person name="Kyrpides N.C."/>
            <person name="Shapiro N."/>
            <person name="Eloe-Fadrosh E.A."/>
            <person name="Pietrasiak N."/>
        </authorList>
    </citation>
    <scope>NUCLEOTIDE SEQUENCE</scope>
    <source>
        <strain evidence="4">UHER 2000/2452</strain>
    </source>
</reference>
<gene>
    <name evidence="4" type="ORF">KME15_26345</name>
</gene>
<dbReference type="InterPro" id="IPR011006">
    <property type="entry name" value="CheY-like_superfamily"/>
</dbReference>
<evidence type="ECO:0000256" key="1">
    <source>
        <dbReference type="ARBA" id="ARBA00022553"/>
    </source>
</evidence>